<feature type="coiled-coil region" evidence="4">
    <location>
        <begin position="18"/>
        <end position="80"/>
    </location>
</feature>
<feature type="domain" description="Dynein heavy chain coiled coil stalk" evidence="5">
    <location>
        <begin position="2"/>
        <end position="117"/>
    </location>
</feature>
<sequence length="129" mass="14384">MMNYYGIFRIVVPKRAAVATAEKNLKNAQKELDIIQKQIGDLSAQLATLNAQFAVSTAEQQDLKSKADLMEKRLDAASRLIFGFGSEQERWTKELEELGVARVKLLGDCLVSSSFLRSVLLLDPPPLFL</sequence>
<keyword evidence="2" id="KW-0969">Cilium</keyword>
<organism evidence="6 7">
    <name type="scientific">Riccia fluitans</name>
    <dbReference type="NCBI Taxonomy" id="41844"/>
    <lineage>
        <taxon>Eukaryota</taxon>
        <taxon>Viridiplantae</taxon>
        <taxon>Streptophyta</taxon>
        <taxon>Embryophyta</taxon>
        <taxon>Marchantiophyta</taxon>
        <taxon>Marchantiopsida</taxon>
        <taxon>Marchantiidae</taxon>
        <taxon>Marchantiales</taxon>
        <taxon>Ricciaceae</taxon>
        <taxon>Riccia</taxon>
    </lineage>
</organism>
<keyword evidence="7" id="KW-1185">Reference proteome</keyword>
<name>A0ABD1XLA6_9MARC</name>
<keyword evidence="4" id="KW-0175">Coiled coil</keyword>
<evidence type="ECO:0000313" key="7">
    <source>
        <dbReference type="Proteomes" id="UP001605036"/>
    </source>
</evidence>
<evidence type="ECO:0000256" key="2">
    <source>
        <dbReference type="ARBA" id="ARBA00023069"/>
    </source>
</evidence>
<comment type="caution">
    <text evidence="6">The sequence shown here is derived from an EMBL/GenBank/DDBJ whole genome shotgun (WGS) entry which is preliminary data.</text>
</comment>
<evidence type="ECO:0000256" key="1">
    <source>
        <dbReference type="ARBA" id="ARBA00004138"/>
    </source>
</evidence>
<comment type="subcellular location">
    <subcellularLocation>
        <location evidence="1">Cell projection</location>
        <location evidence="1">Cilium</location>
    </subcellularLocation>
</comment>
<gene>
    <name evidence="6" type="ORF">R1flu_026881</name>
</gene>
<dbReference type="Gene3D" id="1.20.920.20">
    <property type="match status" value="1"/>
</dbReference>
<dbReference type="AlphaFoldDB" id="A0ABD1XLA6"/>
<evidence type="ECO:0000256" key="3">
    <source>
        <dbReference type="ARBA" id="ARBA00023273"/>
    </source>
</evidence>
<reference evidence="6 7" key="1">
    <citation type="submission" date="2024-09" db="EMBL/GenBank/DDBJ databases">
        <title>Chromosome-scale assembly of Riccia fluitans.</title>
        <authorList>
            <person name="Paukszto L."/>
            <person name="Sawicki J."/>
            <person name="Karawczyk K."/>
            <person name="Piernik-Szablinska J."/>
            <person name="Szczecinska M."/>
            <person name="Mazdziarz M."/>
        </authorList>
    </citation>
    <scope>NUCLEOTIDE SEQUENCE [LARGE SCALE GENOMIC DNA]</scope>
    <source>
        <strain evidence="6">Rf_01</strain>
        <tissue evidence="6">Aerial parts of the thallus</tissue>
    </source>
</reference>
<dbReference type="GO" id="GO:0005929">
    <property type="term" value="C:cilium"/>
    <property type="evidence" value="ECO:0007669"/>
    <property type="project" value="UniProtKB-SubCell"/>
</dbReference>
<proteinExistence type="predicted"/>
<dbReference type="PANTHER" id="PTHR10676:SF343">
    <property type="entry name" value="DYNEIN AXONEMAL HEAVY CHAIN 10"/>
    <property type="match status" value="1"/>
</dbReference>
<keyword evidence="3" id="KW-0966">Cell projection</keyword>
<evidence type="ECO:0000259" key="5">
    <source>
        <dbReference type="Pfam" id="PF12777"/>
    </source>
</evidence>
<dbReference type="InterPro" id="IPR024743">
    <property type="entry name" value="Dynein_HC_stalk"/>
</dbReference>
<protein>
    <recommendedName>
        <fullName evidence="5">Dynein heavy chain coiled coil stalk domain-containing protein</fullName>
    </recommendedName>
</protein>
<dbReference type="EMBL" id="JBHFFA010000008">
    <property type="protein sequence ID" value="KAL2608308.1"/>
    <property type="molecule type" value="Genomic_DNA"/>
</dbReference>
<dbReference type="InterPro" id="IPR026983">
    <property type="entry name" value="DHC"/>
</dbReference>
<dbReference type="PANTHER" id="PTHR10676">
    <property type="entry name" value="DYNEIN HEAVY CHAIN FAMILY PROTEIN"/>
    <property type="match status" value="1"/>
</dbReference>
<dbReference type="Proteomes" id="UP001605036">
    <property type="component" value="Unassembled WGS sequence"/>
</dbReference>
<accession>A0ABD1XLA6</accession>
<evidence type="ECO:0000256" key="4">
    <source>
        <dbReference type="SAM" id="Coils"/>
    </source>
</evidence>
<evidence type="ECO:0000313" key="6">
    <source>
        <dbReference type="EMBL" id="KAL2608308.1"/>
    </source>
</evidence>
<dbReference type="Pfam" id="PF12777">
    <property type="entry name" value="MT"/>
    <property type="match status" value="1"/>
</dbReference>